<evidence type="ECO:0000313" key="1">
    <source>
        <dbReference type="EMBL" id="KMY90914.1"/>
    </source>
</evidence>
<name>A0A0J9R5B6_DROSI</name>
<protein>
    <submittedName>
        <fullName evidence="1">Uncharacterized protein</fullName>
    </submittedName>
</protein>
<gene>
    <name evidence="1" type="primary">Dsim\GD27958</name>
    <name evidence="1" type="ORF">Dsimw501_GD27958</name>
</gene>
<organism evidence="1">
    <name type="scientific">Drosophila simulans</name>
    <name type="common">Fruit fly</name>
    <dbReference type="NCBI Taxonomy" id="7240"/>
    <lineage>
        <taxon>Eukaryota</taxon>
        <taxon>Metazoa</taxon>
        <taxon>Ecdysozoa</taxon>
        <taxon>Arthropoda</taxon>
        <taxon>Hexapoda</taxon>
        <taxon>Insecta</taxon>
        <taxon>Pterygota</taxon>
        <taxon>Neoptera</taxon>
        <taxon>Endopterygota</taxon>
        <taxon>Diptera</taxon>
        <taxon>Brachycera</taxon>
        <taxon>Muscomorpha</taxon>
        <taxon>Ephydroidea</taxon>
        <taxon>Drosophilidae</taxon>
        <taxon>Drosophila</taxon>
        <taxon>Sophophora</taxon>
    </lineage>
</organism>
<proteinExistence type="predicted"/>
<reference evidence="1" key="3">
    <citation type="submission" date="2015-04" db="EMBL/GenBank/DDBJ databases">
        <authorList>
            <consortium name="FlyBase"/>
        </authorList>
    </citation>
    <scope>NUCLEOTIDE SEQUENCE</scope>
    <source>
        <strain evidence="1">W501</strain>
    </source>
</reference>
<dbReference type="Bgee" id="FBgn0269248">
    <property type="expression patterns" value="Expressed in multicellular organism and 1 other cell type or tissue"/>
</dbReference>
<reference evidence="1" key="1">
    <citation type="journal article" date="2013" name="Genome Res.">
        <title>A second-generation assembly of the Drosophila simulans genome provides new insights into patterns of lineage-specific divergence.</title>
        <authorList>
            <person name="Hu T.T."/>
            <person name="Eisen M.B."/>
            <person name="Thornton K.R."/>
            <person name="Andolfatto P."/>
        </authorList>
    </citation>
    <scope>NUCLEOTIDE SEQUENCE [LARGE SCALE GENOMIC DNA]</scope>
    <source>
        <strain evidence="1">W501</strain>
    </source>
</reference>
<accession>A0A0J9R5B6</accession>
<dbReference type="AlphaFoldDB" id="A0A0J9R5B6"/>
<reference evidence="1" key="2">
    <citation type="submission" date="2014-06" db="EMBL/GenBank/DDBJ databases">
        <authorList>
            <person name="Hu T."/>
            <person name="Eisen M.B."/>
            <person name="Thornton K.R."/>
            <person name="Andolfatto P."/>
        </authorList>
    </citation>
    <scope>NUCLEOTIDE SEQUENCE</scope>
    <source>
        <strain evidence="1">W501</strain>
    </source>
</reference>
<dbReference type="EMBL" id="CM002910">
    <property type="protein sequence ID" value="KMY90914.1"/>
    <property type="molecule type" value="Genomic_DNA"/>
</dbReference>
<sequence length="26" mass="3158">MQSFKNEDLPENPRERSNIFSALTFW</sequence>
<dbReference type="Proteomes" id="UP000035880">
    <property type="component" value="Chromosome 2L"/>
</dbReference>
<dbReference type="KEGG" id="dsi:Dsimw501_GD27958"/>